<organism evidence="1 2">
    <name type="scientific">Chryseosolibacter indicus</name>
    <dbReference type="NCBI Taxonomy" id="2782351"/>
    <lineage>
        <taxon>Bacteria</taxon>
        <taxon>Pseudomonadati</taxon>
        <taxon>Bacteroidota</taxon>
        <taxon>Cytophagia</taxon>
        <taxon>Cytophagales</taxon>
        <taxon>Chryseotaleaceae</taxon>
        <taxon>Chryseosolibacter</taxon>
    </lineage>
</organism>
<evidence type="ECO:0008006" key="3">
    <source>
        <dbReference type="Google" id="ProtNLM"/>
    </source>
</evidence>
<dbReference type="SUPFAM" id="SSF88723">
    <property type="entry name" value="PIN domain-like"/>
    <property type="match status" value="1"/>
</dbReference>
<name>A0ABS5VWT7_9BACT</name>
<dbReference type="InterPro" id="IPR029060">
    <property type="entry name" value="PIN-like_dom_sf"/>
</dbReference>
<dbReference type="CDD" id="cd09854">
    <property type="entry name" value="PIN_VapC-like"/>
    <property type="match status" value="1"/>
</dbReference>
<protein>
    <recommendedName>
        <fullName evidence="3">PIN domain-containing protein</fullName>
    </recommendedName>
</protein>
<accession>A0ABS5VWT7</accession>
<dbReference type="EMBL" id="JAHESD010000071">
    <property type="protein sequence ID" value="MBT1705879.1"/>
    <property type="molecule type" value="Genomic_DNA"/>
</dbReference>
<gene>
    <name evidence="1" type="ORF">KK060_21490</name>
</gene>
<evidence type="ECO:0000313" key="1">
    <source>
        <dbReference type="EMBL" id="MBT1705879.1"/>
    </source>
</evidence>
<evidence type="ECO:0000313" key="2">
    <source>
        <dbReference type="Proteomes" id="UP000772618"/>
    </source>
</evidence>
<dbReference type="Proteomes" id="UP000772618">
    <property type="component" value="Unassembled WGS sequence"/>
</dbReference>
<proteinExistence type="predicted"/>
<sequence length="200" mass="23219">MPFPNISDIRFATIKSQCYLLDTNVWLALVSGLASPDKKFVPYLDFVDKILSSTLHPKPKIVLSNLQVSELINAYLRQVAMRRYVLENHVGQPGPDYFKMVYRSTPHFATHHKLIRDEIKGYEPSLTPQDDRYTQIGPYKIIDELAPKMDYNDYYYYKLCVQLSKEGIQTAIVTHDGDFKFKDVEIITDNSTLKNLRYQS</sequence>
<keyword evidence="2" id="KW-1185">Reference proteome</keyword>
<dbReference type="RefSeq" id="WP_254156199.1">
    <property type="nucleotide sequence ID" value="NZ_JAHESD010000071.1"/>
</dbReference>
<comment type="caution">
    <text evidence="1">The sequence shown here is derived from an EMBL/GenBank/DDBJ whole genome shotgun (WGS) entry which is preliminary data.</text>
</comment>
<reference evidence="1 2" key="1">
    <citation type="submission" date="2021-05" db="EMBL/GenBank/DDBJ databases">
        <title>A Polyphasic approach of four new species of the genus Ohtaekwangia: Ohtaekwangia histidinii sp. nov., Ohtaekwangia cretensis sp. nov., Ohtaekwangia indiensis sp. nov., Ohtaekwangia reichenbachii sp. nov. from diverse environment.</title>
        <authorList>
            <person name="Octaviana S."/>
        </authorList>
    </citation>
    <scope>NUCLEOTIDE SEQUENCE [LARGE SCALE GENOMIC DNA]</scope>
    <source>
        <strain evidence="1 2">PWU20</strain>
    </source>
</reference>